<name>A0ABS2EQ94_9LACO</name>
<keyword evidence="7" id="KW-1278">Translocase</keyword>
<evidence type="ECO:0000256" key="1">
    <source>
        <dbReference type="ARBA" id="ARBA00004202"/>
    </source>
</evidence>
<accession>A0ABS2EQ94</accession>
<comment type="subcellular location">
    <subcellularLocation>
        <location evidence="1">Cell membrane</location>
        <topology evidence="1">Peripheral membrane protein</topology>
    </subcellularLocation>
</comment>
<feature type="domain" description="ABC transporter" evidence="9">
    <location>
        <begin position="244"/>
        <end position="461"/>
    </location>
</feature>
<dbReference type="PROSITE" id="PS00211">
    <property type="entry name" value="ABC_TRANSPORTER_1"/>
    <property type="match status" value="2"/>
</dbReference>
<dbReference type="InterPro" id="IPR003593">
    <property type="entry name" value="AAA+_ATPase"/>
</dbReference>
<keyword evidence="6 10" id="KW-0067">ATP-binding</keyword>
<dbReference type="Gene3D" id="3.40.50.300">
    <property type="entry name" value="P-loop containing nucleotide triphosphate hydrolases"/>
    <property type="match status" value="2"/>
</dbReference>
<gene>
    <name evidence="10" type="ORF">H5993_07895</name>
</gene>
<dbReference type="GO" id="GO:0005524">
    <property type="term" value="F:ATP binding"/>
    <property type="evidence" value="ECO:0007669"/>
    <property type="project" value="UniProtKB-KW"/>
</dbReference>
<evidence type="ECO:0000313" key="10">
    <source>
        <dbReference type="EMBL" id="MBM6754677.1"/>
    </source>
</evidence>
<dbReference type="EMBL" id="JACJJQ010000042">
    <property type="protein sequence ID" value="MBM6754677.1"/>
    <property type="molecule type" value="Genomic_DNA"/>
</dbReference>
<sequence>MTQAIEIHNLSFSYEPQLPVLKVADLTIPRKTMTLLYGPSGSGKSTLLKILAGLLPKYGGQLDPGSEISLKATEAAMMFQDPSLQFAMDTPWHEAEFALENLQIPPVEMPARIQAAFATVEISHLAHRQFATLSGGEKQRAALAVIIAMQKPVILLDEPFASLDPVNRKRLLQQLQTQVEAGKTVIIADHDLSNYQAVNPNVIQFGTDHQTQVLTSQAVRQLLVAANQQPVIPAKPAAQFPAILTGTNLKITQPNQVLIDQAHFQLPANQISLLTGESGSGKSTLLKVLAKLGTYQGSLLYAGQELRKYSARRWGRKCGLVFQHAADQFLNVTVAEELALSQKQGRHPYFTPANLQNALTKLGLAALTDRVVYSLSGGQQKKLQILVMLMMGQPLLLLDEPFTGLDAKSAQAIRELIDACQATAPATILVVSHQLNGLADWVDCHFKLQNQHLVDRGEVLA</sequence>
<evidence type="ECO:0000259" key="9">
    <source>
        <dbReference type="PROSITE" id="PS50893"/>
    </source>
</evidence>
<keyword evidence="4" id="KW-1003">Cell membrane</keyword>
<evidence type="ECO:0000256" key="4">
    <source>
        <dbReference type="ARBA" id="ARBA00022475"/>
    </source>
</evidence>
<reference evidence="10 11" key="1">
    <citation type="journal article" date="2021" name="Sci. Rep.">
        <title>The distribution of antibiotic resistance genes in chicken gut microbiota commensals.</title>
        <authorList>
            <person name="Juricova H."/>
            <person name="Matiasovicova J."/>
            <person name="Kubasova T."/>
            <person name="Cejkova D."/>
            <person name="Rychlik I."/>
        </authorList>
    </citation>
    <scope>NUCLEOTIDE SEQUENCE [LARGE SCALE GENOMIC DNA]</scope>
    <source>
        <strain evidence="10 11">An810</strain>
    </source>
</reference>
<keyword evidence="5" id="KW-0547">Nucleotide-binding</keyword>
<dbReference type="SMART" id="SM00382">
    <property type="entry name" value="AAA"/>
    <property type="match status" value="2"/>
</dbReference>
<evidence type="ECO:0000256" key="3">
    <source>
        <dbReference type="ARBA" id="ARBA00022448"/>
    </source>
</evidence>
<evidence type="ECO:0000256" key="2">
    <source>
        <dbReference type="ARBA" id="ARBA00005417"/>
    </source>
</evidence>
<dbReference type="InterPro" id="IPR017871">
    <property type="entry name" value="ABC_transporter-like_CS"/>
</dbReference>
<evidence type="ECO:0000313" key="11">
    <source>
        <dbReference type="Proteomes" id="UP000776629"/>
    </source>
</evidence>
<dbReference type="Pfam" id="PF00005">
    <property type="entry name" value="ABC_tran"/>
    <property type="match status" value="2"/>
</dbReference>
<dbReference type="PROSITE" id="PS50893">
    <property type="entry name" value="ABC_TRANSPORTER_2"/>
    <property type="match status" value="2"/>
</dbReference>
<proteinExistence type="inferred from homology"/>
<evidence type="ECO:0000256" key="7">
    <source>
        <dbReference type="ARBA" id="ARBA00022967"/>
    </source>
</evidence>
<comment type="caution">
    <text evidence="10">The sequence shown here is derived from an EMBL/GenBank/DDBJ whole genome shotgun (WGS) entry which is preliminary data.</text>
</comment>
<dbReference type="CDD" id="cd03225">
    <property type="entry name" value="ABC_cobalt_CbiO_domain1"/>
    <property type="match status" value="2"/>
</dbReference>
<evidence type="ECO:0000256" key="6">
    <source>
        <dbReference type="ARBA" id="ARBA00022840"/>
    </source>
</evidence>
<organism evidence="10 11">
    <name type="scientific">Limosilactobacillus alvi</name>
    <dbReference type="NCBI Taxonomy" id="990412"/>
    <lineage>
        <taxon>Bacteria</taxon>
        <taxon>Bacillati</taxon>
        <taxon>Bacillota</taxon>
        <taxon>Bacilli</taxon>
        <taxon>Lactobacillales</taxon>
        <taxon>Lactobacillaceae</taxon>
        <taxon>Limosilactobacillus</taxon>
    </lineage>
</organism>
<dbReference type="Proteomes" id="UP000776629">
    <property type="component" value="Unassembled WGS sequence"/>
</dbReference>
<comment type="similarity">
    <text evidence="2">Belongs to the ABC transporter superfamily.</text>
</comment>
<keyword evidence="11" id="KW-1185">Reference proteome</keyword>
<dbReference type="SUPFAM" id="SSF52540">
    <property type="entry name" value="P-loop containing nucleoside triphosphate hydrolases"/>
    <property type="match status" value="2"/>
</dbReference>
<dbReference type="RefSeq" id="WP_204776936.1">
    <property type="nucleotide sequence ID" value="NZ_JACJJQ010000042.1"/>
</dbReference>
<evidence type="ECO:0000256" key="8">
    <source>
        <dbReference type="ARBA" id="ARBA00023136"/>
    </source>
</evidence>
<keyword evidence="8" id="KW-0472">Membrane</keyword>
<feature type="domain" description="ABC transporter" evidence="9">
    <location>
        <begin position="5"/>
        <end position="232"/>
    </location>
</feature>
<evidence type="ECO:0000256" key="5">
    <source>
        <dbReference type="ARBA" id="ARBA00022741"/>
    </source>
</evidence>
<protein>
    <submittedName>
        <fullName evidence="10">ABC transporter ATP-binding protein</fullName>
    </submittedName>
</protein>
<dbReference type="InterPro" id="IPR027417">
    <property type="entry name" value="P-loop_NTPase"/>
</dbReference>
<dbReference type="PANTHER" id="PTHR43553:SF27">
    <property type="entry name" value="ENERGY-COUPLING FACTOR TRANSPORTER ATP-BINDING PROTEIN ECFA2"/>
    <property type="match status" value="1"/>
</dbReference>
<keyword evidence="3" id="KW-0813">Transport</keyword>
<dbReference type="InterPro" id="IPR015856">
    <property type="entry name" value="ABC_transpr_CbiO/EcfA_su"/>
</dbReference>
<dbReference type="InterPro" id="IPR003439">
    <property type="entry name" value="ABC_transporter-like_ATP-bd"/>
</dbReference>
<dbReference type="InterPro" id="IPR050095">
    <property type="entry name" value="ECF_ABC_transporter_ATP-bd"/>
</dbReference>
<dbReference type="PANTHER" id="PTHR43553">
    <property type="entry name" value="HEAVY METAL TRANSPORTER"/>
    <property type="match status" value="1"/>
</dbReference>